<protein>
    <submittedName>
        <fullName evidence="1">Uncharacterized protein</fullName>
    </submittedName>
</protein>
<dbReference type="EMBL" id="MU275947">
    <property type="protein sequence ID" value="KAI0045594.1"/>
    <property type="molecule type" value="Genomic_DNA"/>
</dbReference>
<accession>A0ACB8RMX0</accession>
<comment type="caution">
    <text evidence="1">The sequence shown here is derived from an EMBL/GenBank/DDBJ whole genome shotgun (WGS) entry which is preliminary data.</text>
</comment>
<dbReference type="Proteomes" id="UP000814033">
    <property type="component" value="Unassembled WGS sequence"/>
</dbReference>
<sequence length="543" mass="60574">MRVVRARRNTLLPVSRLPPEIIEKVFVWLCLLDPLTVTSLGWIPRATHVCQAWRLTAIGYPRLWATIALPIDSRWEREMLDRCQQYPLSISAFYGSEETYEWPYTAYVIRYNLERTKNLQIVHRDRRYYHPLVPNTPCPILESLDLKVESSLTPGLPGNFTNHAPALREIRLETPSAFNWASPCLATLASLEVQSANITRQNMPRLEDVVEALRRMVVLENFTLAIVFAASLPQAVDVFELPRMANFKLTASIFDAQRLLQRIELPTTSQLCISLTGSPGTLPEDGDPTAFLSTLRSFLHGPGKPIMKLLVSSRAPWSVPITSGSKISVMAWRGTRRTGMAPDSMAPIAVHFPPGSMRWGRGTLTPTAVRIFASEHLIELAMLDVAWNENTWATVLPKIPAVQSVEAARSAAAALCRLLEPGISGTPTALVLPALSSLRLRDVSLRASYVPGVPRLGDALLASLAARAAAGHALKMLELRRCPRVRPAQRWQLHAVLPNYKFFLLDCEHRVGRRGQTSSSEKGDTSCHSSYCRTVIFFRVGRH</sequence>
<reference evidence="1" key="1">
    <citation type="submission" date="2021-02" db="EMBL/GenBank/DDBJ databases">
        <authorList>
            <consortium name="DOE Joint Genome Institute"/>
            <person name="Ahrendt S."/>
            <person name="Looney B.P."/>
            <person name="Miyauchi S."/>
            <person name="Morin E."/>
            <person name="Drula E."/>
            <person name="Courty P.E."/>
            <person name="Chicoki N."/>
            <person name="Fauchery L."/>
            <person name="Kohler A."/>
            <person name="Kuo A."/>
            <person name="Labutti K."/>
            <person name="Pangilinan J."/>
            <person name="Lipzen A."/>
            <person name="Riley R."/>
            <person name="Andreopoulos W."/>
            <person name="He G."/>
            <person name="Johnson J."/>
            <person name="Barry K.W."/>
            <person name="Grigoriev I.V."/>
            <person name="Nagy L."/>
            <person name="Hibbett D."/>
            <person name="Henrissat B."/>
            <person name="Matheny P.B."/>
            <person name="Labbe J."/>
            <person name="Martin F."/>
        </authorList>
    </citation>
    <scope>NUCLEOTIDE SEQUENCE</scope>
    <source>
        <strain evidence="1">FP105234-sp</strain>
    </source>
</reference>
<keyword evidence="2" id="KW-1185">Reference proteome</keyword>
<organism evidence="1 2">
    <name type="scientific">Auriscalpium vulgare</name>
    <dbReference type="NCBI Taxonomy" id="40419"/>
    <lineage>
        <taxon>Eukaryota</taxon>
        <taxon>Fungi</taxon>
        <taxon>Dikarya</taxon>
        <taxon>Basidiomycota</taxon>
        <taxon>Agaricomycotina</taxon>
        <taxon>Agaricomycetes</taxon>
        <taxon>Russulales</taxon>
        <taxon>Auriscalpiaceae</taxon>
        <taxon>Auriscalpium</taxon>
    </lineage>
</organism>
<proteinExistence type="predicted"/>
<name>A0ACB8RMX0_9AGAM</name>
<evidence type="ECO:0000313" key="2">
    <source>
        <dbReference type="Proteomes" id="UP000814033"/>
    </source>
</evidence>
<evidence type="ECO:0000313" key="1">
    <source>
        <dbReference type="EMBL" id="KAI0045594.1"/>
    </source>
</evidence>
<reference evidence="1" key="2">
    <citation type="journal article" date="2022" name="New Phytol.">
        <title>Evolutionary transition to the ectomycorrhizal habit in the genomes of a hyperdiverse lineage of mushroom-forming fungi.</title>
        <authorList>
            <person name="Looney B."/>
            <person name="Miyauchi S."/>
            <person name="Morin E."/>
            <person name="Drula E."/>
            <person name="Courty P.E."/>
            <person name="Kohler A."/>
            <person name="Kuo A."/>
            <person name="LaButti K."/>
            <person name="Pangilinan J."/>
            <person name="Lipzen A."/>
            <person name="Riley R."/>
            <person name="Andreopoulos W."/>
            <person name="He G."/>
            <person name="Johnson J."/>
            <person name="Nolan M."/>
            <person name="Tritt A."/>
            <person name="Barry K.W."/>
            <person name="Grigoriev I.V."/>
            <person name="Nagy L.G."/>
            <person name="Hibbett D."/>
            <person name="Henrissat B."/>
            <person name="Matheny P.B."/>
            <person name="Labbe J."/>
            <person name="Martin F.M."/>
        </authorList>
    </citation>
    <scope>NUCLEOTIDE SEQUENCE</scope>
    <source>
        <strain evidence="1">FP105234-sp</strain>
    </source>
</reference>
<gene>
    <name evidence="1" type="ORF">FA95DRAFT_116160</name>
</gene>